<comment type="caution">
    <text evidence="2">The sequence shown here is derived from an EMBL/GenBank/DDBJ whole genome shotgun (WGS) entry which is preliminary data.</text>
</comment>
<organism evidence="2 3">
    <name type="scientific">Microlunatus ginsengisoli</name>
    <dbReference type="NCBI Taxonomy" id="363863"/>
    <lineage>
        <taxon>Bacteria</taxon>
        <taxon>Bacillati</taxon>
        <taxon>Actinomycetota</taxon>
        <taxon>Actinomycetes</taxon>
        <taxon>Propionibacteriales</taxon>
        <taxon>Propionibacteriaceae</taxon>
        <taxon>Microlunatus</taxon>
    </lineage>
</organism>
<accession>A0ABP7AGH4</accession>
<dbReference type="InterPro" id="IPR036913">
    <property type="entry name" value="YegP-like_sf"/>
</dbReference>
<evidence type="ECO:0000313" key="3">
    <source>
        <dbReference type="Proteomes" id="UP001501490"/>
    </source>
</evidence>
<reference evidence="3" key="1">
    <citation type="journal article" date="2019" name="Int. J. Syst. Evol. Microbiol.">
        <title>The Global Catalogue of Microorganisms (GCM) 10K type strain sequencing project: providing services to taxonomists for standard genome sequencing and annotation.</title>
        <authorList>
            <consortium name="The Broad Institute Genomics Platform"/>
            <consortium name="The Broad Institute Genome Sequencing Center for Infectious Disease"/>
            <person name="Wu L."/>
            <person name="Ma J."/>
        </authorList>
    </citation>
    <scope>NUCLEOTIDE SEQUENCE [LARGE SCALE GENOMIC DNA]</scope>
    <source>
        <strain evidence="3">JCM 16929</strain>
    </source>
</reference>
<evidence type="ECO:0000259" key="1">
    <source>
        <dbReference type="Pfam" id="PF07411"/>
    </source>
</evidence>
<dbReference type="EMBL" id="BAABAB010000029">
    <property type="protein sequence ID" value="GAA3632015.1"/>
    <property type="molecule type" value="Genomic_DNA"/>
</dbReference>
<dbReference type="RefSeq" id="WP_344807541.1">
    <property type="nucleotide sequence ID" value="NZ_BAABAB010000029.1"/>
</dbReference>
<dbReference type="Gene3D" id="3.30.160.160">
    <property type="entry name" value="YegP-like"/>
    <property type="match status" value="1"/>
</dbReference>
<dbReference type="Proteomes" id="UP001501490">
    <property type="component" value="Unassembled WGS sequence"/>
</dbReference>
<keyword evidence="3" id="KW-1185">Reference proteome</keyword>
<protein>
    <recommendedName>
        <fullName evidence="1">DUF1508 domain-containing protein</fullName>
    </recommendedName>
</protein>
<feature type="domain" description="DUF1508" evidence="1">
    <location>
        <begin position="9"/>
        <end position="57"/>
    </location>
</feature>
<evidence type="ECO:0000313" key="2">
    <source>
        <dbReference type="EMBL" id="GAA3632015.1"/>
    </source>
</evidence>
<dbReference type="Pfam" id="PF07411">
    <property type="entry name" value="DUF1508"/>
    <property type="match status" value="1"/>
</dbReference>
<gene>
    <name evidence="2" type="ORF">GCM10022236_38190</name>
</gene>
<proteinExistence type="predicted"/>
<dbReference type="SUPFAM" id="SSF160113">
    <property type="entry name" value="YegP-like"/>
    <property type="match status" value="1"/>
</dbReference>
<dbReference type="InterPro" id="IPR010879">
    <property type="entry name" value="DUF1508"/>
</dbReference>
<name>A0ABP7AGH4_9ACTN</name>
<sequence>MAKFEVFQDKAGEYRWRLRHSNGQVIATPGEGFNSKATALNSIESVKKAAAEAETVEA</sequence>